<feature type="compositionally biased region" description="Gly residues" evidence="1">
    <location>
        <begin position="142"/>
        <end position="155"/>
    </location>
</feature>
<reference evidence="2 3" key="1">
    <citation type="journal article" date="2019" name="Int. J. Syst. Evol. Microbiol.">
        <title>The Global Catalogue of Microorganisms (GCM) 10K type strain sequencing project: providing services to taxonomists for standard genome sequencing and annotation.</title>
        <authorList>
            <consortium name="The Broad Institute Genomics Platform"/>
            <consortium name="The Broad Institute Genome Sequencing Center for Infectious Disease"/>
            <person name="Wu L."/>
            <person name="Ma J."/>
        </authorList>
    </citation>
    <scope>NUCLEOTIDE SEQUENCE [LARGE SCALE GENOMIC DNA]</scope>
    <source>
        <strain evidence="2 3">JCM 4087</strain>
    </source>
</reference>
<comment type="caution">
    <text evidence="2">The sequence shown here is derived from an EMBL/GenBank/DDBJ whole genome shotgun (WGS) entry which is preliminary data.</text>
</comment>
<evidence type="ECO:0000313" key="3">
    <source>
        <dbReference type="Proteomes" id="UP001501102"/>
    </source>
</evidence>
<name>A0ABN3WHZ1_STRTU</name>
<evidence type="ECO:0000313" key="2">
    <source>
        <dbReference type="EMBL" id="GAA2916762.1"/>
    </source>
</evidence>
<proteinExistence type="predicted"/>
<organism evidence="2 3">
    <name type="scientific">Streptomyces thioluteus</name>
    <dbReference type="NCBI Taxonomy" id="66431"/>
    <lineage>
        <taxon>Bacteria</taxon>
        <taxon>Bacillati</taxon>
        <taxon>Actinomycetota</taxon>
        <taxon>Actinomycetes</taxon>
        <taxon>Kitasatosporales</taxon>
        <taxon>Streptomycetaceae</taxon>
        <taxon>Streptomyces</taxon>
    </lineage>
</organism>
<sequence length="155" mass="15262">MTVLPRPPLQLDLELPLTGILVHPLTDLEAEPAALPVVVEGAQAGGVVVDGVVAEGPPPADGQCPEGAVGPPGPGEALRDPQEGVHGHEIAAVEADEQPGAFVDLGEGDGRGGTRGLGDGLHGRRAHTGSATGAARRTGPGSTAGRGPAPGRGSR</sequence>
<accession>A0ABN3WHZ1</accession>
<keyword evidence="3" id="KW-1185">Reference proteome</keyword>
<protein>
    <submittedName>
        <fullName evidence="2">Uncharacterized protein</fullName>
    </submittedName>
</protein>
<feature type="compositionally biased region" description="Low complexity" evidence="1">
    <location>
        <begin position="128"/>
        <end position="141"/>
    </location>
</feature>
<gene>
    <name evidence="2" type="ORF">GCM10020221_10920</name>
</gene>
<dbReference type="EMBL" id="BAAAXZ010000040">
    <property type="protein sequence ID" value="GAA2916762.1"/>
    <property type="molecule type" value="Genomic_DNA"/>
</dbReference>
<feature type="compositionally biased region" description="Basic and acidic residues" evidence="1">
    <location>
        <begin position="77"/>
        <end position="91"/>
    </location>
</feature>
<dbReference type="Proteomes" id="UP001501102">
    <property type="component" value="Unassembled WGS sequence"/>
</dbReference>
<evidence type="ECO:0000256" key="1">
    <source>
        <dbReference type="SAM" id="MobiDB-lite"/>
    </source>
</evidence>
<feature type="compositionally biased region" description="Gly residues" evidence="1">
    <location>
        <begin position="111"/>
        <end position="120"/>
    </location>
</feature>
<feature type="region of interest" description="Disordered" evidence="1">
    <location>
        <begin position="54"/>
        <end position="155"/>
    </location>
</feature>